<proteinExistence type="predicted"/>
<protein>
    <submittedName>
        <fullName evidence="1">Uncharacterized protein</fullName>
    </submittedName>
</protein>
<evidence type="ECO:0000313" key="2">
    <source>
        <dbReference type="Proteomes" id="UP000009173"/>
    </source>
</evidence>
<accession>A0A0H3A826</accession>
<organism evidence="1 2">
    <name type="scientific">Nitratidesulfovibrio vulgaris (strain DP4)</name>
    <name type="common">Desulfovibrio vulgaris</name>
    <dbReference type="NCBI Taxonomy" id="391774"/>
    <lineage>
        <taxon>Bacteria</taxon>
        <taxon>Pseudomonadati</taxon>
        <taxon>Thermodesulfobacteriota</taxon>
        <taxon>Desulfovibrionia</taxon>
        <taxon>Desulfovibrionales</taxon>
        <taxon>Desulfovibrionaceae</taxon>
        <taxon>Nitratidesulfovibrio</taxon>
    </lineage>
</organism>
<dbReference type="AlphaFoldDB" id="A0A0H3A826"/>
<dbReference type="Proteomes" id="UP000009173">
    <property type="component" value="Chromosome"/>
</dbReference>
<dbReference type="EMBL" id="CP000527">
    <property type="protein sequence ID" value="ABM27643.1"/>
    <property type="molecule type" value="Genomic_DNA"/>
</dbReference>
<dbReference type="HOGENOM" id="CLU_2011604_0_0_7"/>
<gene>
    <name evidence="1" type="ordered locus">Dvul_0620</name>
</gene>
<name>A0A0H3A826_NITV4</name>
<evidence type="ECO:0000313" key="1">
    <source>
        <dbReference type="EMBL" id="ABM27643.1"/>
    </source>
</evidence>
<reference evidence="2" key="1">
    <citation type="journal article" date="2009" name="Environ. Microbiol.">
        <title>Contribution of mobile genetic elements to Desulfovibrio vulgaris genome plasticity.</title>
        <authorList>
            <person name="Walker C.B."/>
            <person name="Stolyar S."/>
            <person name="Chivian D."/>
            <person name="Pinel N."/>
            <person name="Gabster J.A."/>
            <person name="Dehal P.S."/>
            <person name="He Z."/>
            <person name="Yang Z.K."/>
            <person name="Yen H.C."/>
            <person name="Zhou J."/>
            <person name="Wall J.D."/>
            <person name="Hazen T.C."/>
            <person name="Arkin A.P."/>
            <person name="Stahl D.A."/>
        </authorList>
    </citation>
    <scope>NUCLEOTIDE SEQUENCE [LARGE SCALE GENOMIC DNA]</scope>
    <source>
        <strain evidence="2">DP4</strain>
    </source>
</reference>
<dbReference type="KEGG" id="dvl:Dvul_0620"/>
<sequence length="145" mass="14849">MPDCGGMREDSCDAKSQKEVMEMNSVTLVGRVVTVATGYTRTGGGEAMFMLETSGQDEGAGYHAIVLDAGLESRCTHIVHAGGTVRVEGVLCACPPGRVRARMVLGLYPAGGGDGQTAPATAASVGMWRQDGADGAVGGATDWVQ</sequence>